<evidence type="ECO:0000313" key="3">
    <source>
        <dbReference type="EMBL" id="MDL2408488.1"/>
    </source>
</evidence>
<evidence type="ECO:0000313" key="4">
    <source>
        <dbReference type="Proteomes" id="UP001172630"/>
    </source>
</evidence>
<organism evidence="3 4">
    <name type="scientific">Rhizobium calliandrae</name>
    <dbReference type="NCBI Taxonomy" id="1312182"/>
    <lineage>
        <taxon>Bacteria</taxon>
        <taxon>Pseudomonadati</taxon>
        <taxon>Pseudomonadota</taxon>
        <taxon>Alphaproteobacteria</taxon>
        <taxon>Hyphomicrobiales</taxon>
        <taxon>Rhizobiaceae</taxon>
        <taxon>Rhizobium/Agrobacterium group</taxon>
        <taxon>Rhizobium</taxon>
    </lineage>
</organism>
<feature type="compositionally biased region" description="Basic residues" evidence="1">
    <location>
        <begin position="316"/>
        <end position="325"/>
    </location>
</feature>
<name>A0ABT7KMI7_9HYPH</name>
<feature type="transmembrane region" description="Helical" evidence="2">
    <location>
        <begin position="113"/>
        <end position="132"/>
    </location>
</feature>
<keyword evidence="2" id="KW-0812">Transmembrane</keyword>
<keyword evidence="4" id="KW-1185">Reference proteome</keyword>
<proteinExistence type="predicted"/>
<feature type="transmembrane region" description="Helical" evidence="2">
    <location>
        <begin position="454"/>
        <end position="476"/>
    </location>
</feature>
<feature type="region of interest" description="Disordered" evidence="1">
    <location>
        <begin position="310"/>
        <end position="337"/>
    </location>
</feature>
<sequence>MNDLIYAGAIVAGAVTLLIEAFRNFNSQTGDHPFSLHPILKEVEVRNLCTTGEIIAGFTFYAALYLIVYAVVLGSAEVYGLLLSASKARSEIGATDNVLMPASDPSLLSASGYGKPIFVSALLISFLSIGAVKPIEATMRSLAHRMAGIPRGVYRVIESLRSVDYEEFTKDQPGLLVTGFRTATEPIKHNTGLSRKIAEIEPSLATIDYLSVATSANNRMLYFPLYQMSELESLSNKLDAQLAGLHGIIADLQKKTLQPKGEDERAKPDMYETWDALSNLQREAAIARSNTMAVFAVLFVRNNRSVFSQSGLLRRGGPKPGRKTSRKEDLRPPSPMEKTVKRIQEKYNAEQNSFAISMVVALVLGAIVTFLVYNQWRDWKVASDPHVYSEQTRLLENEINDQVTANNNASTSNDQSKINDTSTQPICLPRDTDCKTKEAIRRYNLTQRPIFIEAAAWDTLHSGLLVFLSVFFVLVAREVRIEQQSWRTDWKFYQFPFLTLLGMSFLSGLIAVFASAAVNFAKLAWAVNFHLTQTQIIFLFEQSGEFFALHFGAGLILSFAALVIMDKHRHLSVFWTVLISIIFSALYAAYMWLAIFLTYGSALSPTPKAALFSQQLRDTFIFCLVPFLFLLTFAVMLEITEAGDDDVK</sequence>
<dbReference type="EMBL" id="JARFYN010000034">
    <property type="protein sequence ID" value="MDL2408488.1"/>
    <property type="molecule type" value="Genomic_DNA"/>
</dbReference>
<accession>A0ABT7KMI7</accession>
<feature type="transmembrane region" description="Helical" evidence="2">
    <location>
        <begin position="54"/>
        <end position="76"/>
    </location>
</feature>
<feature type="transmembrane region" description="Helical" evidence="2">
    <location>
        <begin position="619"/>
        <end position="639"/>
    </location>
</feature>
<keyword evidence="2" id="KW-1133">Transmembrane helix</keyword>
<dbReference type="RefSeq" id="WP_285881909.1">
    <property type="nucleotide sequence ID" value="NZ_JARFYN010000034.1"/>
</dbReference>
<feature type="transmembrane region" description="Helical" evidence="2">
    <location>
        <begin position="546"/>
        <end position="565"/>
    </location>
</feature>
<feature type="transmembrane region" description="Helical" evidence="2">
    <location>
        <begin position="354"/>
        <end position="373"/>
    </location>
</feature>
<evidence type="ECO:0000256" key="2">
    <source>
        <dbReference type="SAM" id="Phobius"/>
    </source>
</evidence>
<keyword evidence="2" id="KW-0472">Membrane</keyword>
<gene>
    <name evidence="3" type="ORF">PY650_23145</name>
</gene>
<feature type="transmembrane region" description="Helical" evidence="2">
    <location>
        <begin position="572"/>
        <end position="599"/>
    </location>
</feature>
<evidence type="ECO:0000256" key="1">
    <source>
        <dbReference type="SAM" id="MobiDB-lite"/>
    </source>
</evidence>
<feature type="transmembrane region" description="Helical" evidence="2">
    <location>
        <begin position="497"/>
        <end position="526"/>
    </location>
</feature>
<protein>
    <submittedName>
        <fullName evidence="3">Uncharacterized protein</fullName>
    </submittedName>
</protein>
<comment type="caution">
    <text evidence="3">The sequence shown here is derived from an EMBL/GenBank/DDBJ whole genome shotgun (WGS) entry which is preliminary data.</text>
</comment>
<dbReference type="Proteomes" id="UP001172630">
    <property type="component" value="Unassembled WGS sequence"/>
</dbReference>
<feature type="transmembrane region" description="Helical" evidence="2">
    <location>
        <begin position="6"/>
        <end position="25"/>
    </location>
</feature>
<reference evidence="3" key="1">
    <citation type="submission" date="2023-06" db="EMBL/GenBank/DDBJ databases">
        <title>Phylogenetic Diversity of Rhizobium strains.</title>
        <authorList>
            <person name="Moura F.T."/>
            <person name="Helene L.C.F."/>
            <person name="Hungria M."/>
        </authorList>
    </citation>
    <scope>NUCLEOTIDE SEQUENCE</scope>
    <source>
        <strain evidence="3">CCGE524</strain>
    </source>
</reference>